<reference evidence="2 3" key="1">
    <citation type="journal article" date="2021" name="Elife">
        <title>Chloroplast acquisition without the gene transfer in kleptoplastic sea slugs, Plakobranchus ocellatus.</title>
        <authorList>
            <person name="Maeda T."/>
            <person name="Takahashi S."/>
            <person name="Yoshida T."/>
            <person name="Shimamura S."/>
            <person name="Takaki Y."/>
            <person name="Nagai Y."/>
            <person name="Toyoda A."/>
            <person name="Suzuki Y."/>
            <person name="Arimoto A."/>
            <person name="Ishii H."/>
            <person name="Satoh N."/>
            <person name="Nishiyama T."/>
            <person name="Hasebe M."/>
            <person name="Maruyama T."/>
            <person name="Minagawa J."/>
            <person name="Obokata J."/>
            <person name="Shigenobu S."/>
        </authorList>
    </citation>
    <scope>NUCLEOTIDE SEQUENCE [LARGE SCALE GENOMIC DNA]</scope>
</reference>
<comment type="caution">
    <text evidence="2">The sequence shown here is derived from an EMBL/GenBank/DDBJ whole genome shotgun (WGS) entry which is preliminary data.</text>
</comment>
<evidence type="ECO:0000313" key="3">
    <source>
        <dbReference type="Proteomes" id="UP000762676"/>
    </source>
</evidence>
<accession>A0AAV4FA41</accession>
<protein>
    <submittedName>
        <fullName evidence="2">Uncharacterized protein</fullName>
    </submittedName>
</protein>
<evidence type="ECO:0000256" key="1">
    <source>
        <dbReference type="SAM" id="MobiDB-lite"/>
    </source>
</evidence>
<dbReference type="AlphaFoldDB" id="A0AAV4FA41"/>
<feature type="region of interest" description="Disordered" evidence="1">
    <location>
        <begin position="114"/>
        <end position="134"/>
    </location>
</feature>
<dbReference type="Proteomes" id="UP000762676">
    <property type="component" value="Unassembled WGS sequence"/>
</dbReference>
<dbReference type="EMBL" id="BMAT01007698">
    <property type="protein sequence ID" value="GFR69291.1"/>
    <property type="molecule type" value="Genomic_DNA"/>
</dbReference>
<sequence length="134" mass="14914">MVLFLGIKRQLAVLRERVLDLQLQRNTPSSAFCRLVPRPASPPPLLLASGSGLAQPSLPFVTSVVLRYSVPLPIPNTHAHHVLRCVHDWTYLGPAAILVSSPLALPRSHILLRHTHRHTRTSANKHRNKDKGLE</sequence>
<gene>
    <name evidence="2" type="ORF">ElyMa_003754000</name>
</gene>
<name>A0AAV4FA41_9GAST</name>
<keyword evidence="3" id="KW-1185">Reference proteome</keyword>
<organism evidence="2 3">
    <name type="scientific">Elysia marginata</name>
    <dbReference type="NCBI Taxonomy" id="1093978"/>
    <lineage>
        <taxon>Eukaryota</taxon>
        <taxon>Metazoa</taxon>
        <taxon>Spiralia</taxon>
        <taxon>Lophotrochozoa</taxon>
        <taxon>Mollusca</taxon>
        <taxon>Gastropoda</taxon>
        <taxon>Heterobranchia</taxon>
        <taxon>Euthyneura</taxon>
        <taxon>Panpulmonata</taxon>
        <taxon>Sacoglossa</taxon>
        <taxon>Placobranchoidea</taxon>
        <taxon>Plakobranchidae</taxon>
        <taxon>Elysia</taxon>
    </lineage>
</organism>
<proteinExistence type="predicted"/>
<evidence type="ECO:0000313" key="2">
    <source>
        <dbReference type="EMBL" id="GFR69291.1"/>
    </source>
</evidence>